<organism evidence="3 4">
    <name type="scientific">Butyrivibrio hungatei</name>
    <dbReference type="NCBI Taxonomy" id="185008"/>
    <lineage>
        <taxon>Bacteria</taxon>
        <taxon>Bacillati</taxon>
        <taxon>Bacillota</taxon>
        <taxon>Clostridia</taxon>
        <taxon>Lachnospirales</taxon>
        <taxon>Lachnospiraceae</taxon>
        <taxon>Butyrivibrio</taxon>
    </lineage>
</organism>
<evidence type="ECO:0000259" key="2">
    <source>
        <dbReference type="Pfam" id="PF02911"/>
    </source>
</evidence>
<accession>A0A1G5CBD2</accession>
<dbReference type="Proteomes" id="UP000183047">
    <property type="component" value="Unassembled WGS sequence"/>
</dbReference>
<protein>
    <submittedName>
        <fullName evidence="3">UDP-4-amino-4-deoxy-L-arabinose formyltransferase / UDP-glucuronic acid dehydrogenase (UDP-4-keto-hexauronic acid decarboxylating)</fullName>
    </submittedName>
</protein>
<dbReference type="RefSeq" id="WP_026656660.1">
    <property type="nucleotide sequence ID" value="NZ_FMUR01000006.1"/>
</dbReference>
<dbReference type="InterPro" id="IPR036477">
    <property type="entry name" value="Formyl_transf_N_sf"/>
</dbReference>
<dbReference type="InterPro" id="IPR011034">
    <property type="entry name" value="Formyl_transferase-like_C_sf"/>
</dbReference>
<reference evidence="4" key="1">
    <citation type="submission" date="2016-10" db="EMBL/GenBank/DDBJ databases">
        <authorList>
            <person name="Varghese N."/>
            <person name="Submissions S."/>
        </authorList>
    </citation>
    <scope>NUCLEOTIDE SEQUENCE [LARGE SCALE GENOMIC DNA]</scope>
    <source>
        <strain evidence="4">XBD2006</strain>
    </source>
</reference>
<proteinExistence type="predicted"/>
<dbReference type="EMBL" id="FMUR01000006">
    <property type="protein sequence ID" value="SCX99785.1"/>
    <property type="molecule type" value="Genomic_DNA"/>
</dbReference>
<evidence type="ECO:0000313" key="4">
    <source>
        <dbReference type="Proteomes" id="UP000183047"/>
    </source>
</evidence>
<feature type="domain" description="Formyl transferase N-terminal" evidence="1">
    <location>
        <begin position="4"/>
        <end position="170"/>
    </location>
</feature>
<sequence>MHYKVVVFGVKDTSENIIDFIEKELCKVDLVMTIAPKVLEHNQVSGFKGLSFLTEKYGIPVFEAESYFLNDEKTKKFIEENTFDLGIVMGWQRLIPKEVLDAFKSGIYGFHGNCGYLPFGRGRSPLNWSVILGDTRFNLNLFRYDEHADSPNVFATEMFQINEHDDIRTAQYKNMICSKNLIRKLVTTYMEKGEIPIHTDSKDYDSWYNKRTAKDGKIDFKDRTRNIYNLIRGVAAPFPGAFCYAGSEDEKNKVTVWEAHPFDEMIDFSGFAPGEIVDMFDGKPIVRTVDGSIRIDRYESEAELKVGTVLL</sequence>
<evidence type="ECO:0000313" key="3">
    <source>
        <dbReference type="EMBL" id="SCX99785.1"/>
    </source>
</evidence>
<dbReference type="SUPFAM" id="SSF53328">
    <property type="entry name" value="Formyltransferase"/>
    <property type="match status" value="1"/>
</dbReference>
<keyword evidence="3" id="KW-0808">Transferase</keyword>
<dbReference type="OrthoDB" id="9802815at2"/>
<dbReference type="Pfam" id="PF02911">
    <property type="entry name" value="Formyl_trans_C"/>
    <property type="match status" value="1"/>
</dbReference>
<dbReference type="GO" id="GO:0005829">
    <property type="term" value="C:cytosol"/>
    <property type="evidence" value="ECO:0007669"/>
    <property type="project" value="TreeGrafter"/>
</dbReference>
<feature type="domain" description="Formyl transferase C-terminal" evidence="2">
    <location>
        <begin position="212"/>
        <end position="301"/>
    </location>
</feature>
<dbReference type="PANTHER" id="PTHR11138:SF5">
    <property type="entry name" value="METHIONYL-TRNA FORMYLTRANSFERASE, MITOCHONDRIAL"/>
    <property type="match status" value="1"/>
</dbReference>
<dbReference type="GO" id="GO:0004479">
    <property type="term" value="F:methionyl-tRNA formyltransferase activity"/>
    <property type="evidence" value="ECO:0007669"/>
    <property type="project" value="TreeGrafter"/>
</dbReference>
<dbReference type="AlphaFoldDB" id="A0A1G5CBD2"/>
<dbReference type="InterPro" id="IPR005793">
    <property type="entry name" value="Formyl_trans_C"/>
</dbReference>
<dbReference type="SUPFAM" id="SSF50486">
    <property type="entry name" value="FMT C-terminal domain-like"/>
    <property type="match status" value="1"/>
</dbReference>
<dbReference type="Pfam" id="PF00551">
    <property type="entry name" value="Formyl_trans_N"/>
    <property type="match status" value="1"/>
</dbReference>
<keyword evidence="4" id="KW-1185">Reference proteome</keyword>
<gene>
    <name evidence="3" type="ORF">SAMN02910451_01033</name>
</gene>
<dbReference type="PANTHER" id="PTHR11138">
    <property type="entry name" value="METHIONYL-TRNA FORMYLTRANSFERASE"/>
    <property type="match status" value="1"/>
</dbReference>
<evidence type="ECO:0000259" key="1">
    <source>
        <dbReference type="Pfam" id="PF00551"/>
    </source>
</evidence>
<dbReference type="Gene3D" id="3.40.50.12230">
    <property type="match status" value="1"/>
</dbReference>
<name>A0A1G5CBD2_9FIRM</name>
<dbReference type="InterPro" id="IPR002376">
    <property type="entry name" value="Formyl_transf_N"/>
</dbReference>